<evidence type="ECO:0000256" key="1">
    <source>
        <dbReference type="SAM" id="MobiDB-lite"/>
    </source>
</evidence>
<evidence type="ECO:0008006" key="4">
    <source>
        <dbReference type="Google" id="ProtNLM"/>
    </source>
</evidence>
<evidence type="ECO:0000313" key="2">
    <source>
        <dbReference type="EMBL" id="HCT55950.1"/>
    </source>
</evidence>
<protein>
    <recommendedName>
        <fullName evidence="4">Three-Cys-motif partner protein TcmP</fullName>
    </recommendedName>
</protein>
<organism evidence="2 3">
    <name type="scientific">Gemmatimonas aurantiaca</name>
    <dbReference type="NCBI Taxonomy" id="173480"/>
    <lineage>
        <taxon>Bacteria</taxon>
        <taxon>Pseudomonadati</taxon>
        <taxon>Gemmatimonadota</taxon>
        <taxon>Gemmatimonadia</taxon>
        <taxon>Gemmatimonadales</taxon>
        <taxon>Gemmatimonadaceae</taxon>
        <taxon>Gemmatimonas</taxon>
    </lineage>
</organism>
<dbReference type="InterPro" id="IPR031009">
    <property type="entry name" value="Tcm_partner"/>
</dbReference>
<evidence type="ECO:0000313" key="3">
    <source>
        <dbReference type="Proteomes" id="UP000264071"/>
    </source>
</evidence>
<dbReference type="AlphaFoldDB" id="A0A3D4V4A2"/>
<dbReference type="NCBIfam" id="TIGR04474">
    <property type="entry name" value="tcm_partner"/>
    <property type="match status" value="1"/>
</dbReference>
<accession>A0A3D4V4A2</accession>
<dbReference type="Proteomes" id="UP000264071">
    <property type="component" value="Unassembled WGS sequence"/>
</dbReference>
<feature type="region of interest" description="Disordered" evidence="1">
    <location>
        <begin position="290"/>
        <end position="311"/>
    </location>
</feature>
<dbReference type="EMBL" id="DPIY01000002">
    <property type="protein sequence ID" value="HCT55950.1"/>
    <property type="molecule type" value="Genomic_DNA"/>
</dbReference>
<proteinExistence type="predicted"/>
<reference evidence="2 3" key="1">
    <citation type="journal article" date="2018" name="Nat. Biotechnol.">
        <title>A standardized bacterial taxonomy based on genome phylogeny substantially revises the tree of life.</title>
        <authorList>
            <person name="Parks D.H."/>
            <person name="Chuvochina M."/>
            <person name="Waite D.W."/>
            <person name="Rinke C."/>
            <person name="Skarshewski A."/>
            <person name="Chaumeil P.A."/>
            <person name="Hugenholtz P."/>
        </authorList>
    </citation>
    <scope>NUCLEOTIDE SEQUENCE [LARGE SCALE GENOMIC DNA]</scope>
    <source>
        <strain evidence="2">UBA8844</strain>
    </source>
</reference>
<dbReference type="OMA" id="GTWWREY"/>
<comment type="caution">
    <text evidence="2">The sequence shown here is derived from an EMBL/GenBank/DDBJ whole genome shotgun (WGS) entry which is preliminary data.</text>
</comment>
<gene>
    <name evidence="2" type="ORF">DGD08_01915</name>
</gene>
<sequence length="391" mass="43943">MVPKKASDQPERFFNEGPSEWAQIKHKILSGYLRVFVYKLQRASDTILVVDGFAGAGRYADGSPGSPLLAVELNQDLAMKDRGIAINVHAIEQDPECVKSLQEALQPWTRVPQRAWVMPGGFADYVDEIAARSAGIPTFIFLDPFGAGVTIDSLQPLLNSVRSAPLELLLRVDATLLTRFAGQVRKGRDHPEYRQTAEAFADLLKRMNIDPDVISDSLEDRRQWLRHRRREVVLSRYQAAFAKRFAYAQYLPVRPTHGAAPKYYLLHVSESPHGYVMMNDVVSKLLEGQDLQEQSRKQNRSGQGNLFAPVPSLRIPDSEIDSALLDAAEAKGSRGAEFIEIRAALVRRFGTTLRQKDHNAALKRLRDSGRLEIGPVTNSNYDRAIVRFLRR</sequence>
<name>A0A3D4V4A2_9BACT</name>